<comment type="subcellular location">
    <subcellularLocation>
        <location evidence="2">Endoplasmic reticulum membrane</location>
        <topology evidence="2">Single-pass type II membrane protein</topology>
    </subcellularLocation>
    <subcellularLocation>
        <location evidence="1">Golgi apparatus membrane</location>
        <topology evidence="1">Single-pass type II membrane protein</topology>
    </subcellularLocation>
</comment>
<evidence type="ECO:0000256" key="9">
    <source>
        <dbReference type="ARBA" id="ARBA00022989"/>
    </source>
</evidence>
<evidence type="ECO:0000256" key="13">
    <source>
        <dbReference type="ARBA" id="ARBA00023180"/>
    </source>
</evidence>
<dbReference type="GO" id="GO:0050650">
    <property type="term" value="P:chondroitin sulfate proteoglycan biosynthetic process"/>
    <property type="evidence" value="ECO:0007669"/>
    <property type="project" value="TreeGrafter"/>
</dbReference>
<accession>A0A6I3IVB1</accession>
<keyword evidence="9" id="KW-1133">Transmembrane helix</keyword>
<dbReference type="InterPro" id="IPR043538">
    <property type="entry name" value="XYLT"/>
</dbReference>
<protein>
    <recommendedName>
        <fullName evidence="14">Peptide O-xylosyltransferase</fullName>
    </recommendedName>
</protein>
<evidence type="ECO:0000256" key="6">
    <source>
        <dbReference type="ARBA" id="ARBA00022723"/>
    </source>
</evidence>
<dbReference type="AlphaFoldDB" id="A0A6I3IVB1"/>
<reference evidence="15 16" key="1">
    <citation type="submission" date="2019-11" db="EMBL/GenBank/DDBJ databases">
        <title>Whole genome sequencing identifies a novel species of the genus Arsenicicoccus isolated from human blood.</title>
        <authorList>
            <person name="Jeong J.H."/>
            <person name="Kweon O.J."/>
            <person name="Kim H.R."/>
            <person name="Kim T.-H."/>
            <person name="Ha S.-M."/>
            <person name="Lee M.-K."/>
        </authorList>
    </citation>
    <scope>NUCLEOTIDE SEQUENCE [LARGE SCALE GENOMIC DNA]</scope>
    <source>
        <strain evidence="15 16">MKL-02</strain>
    </source>
</reference>
<evidence type="ECO:0000256" key="12">
    <source>
        <dbReference type="ARBA" id="ARBA00023157"/>
    </source>
</evidence>
<evidence type="ECO:0000313" key="15">
    <source>
        <dbReference type="EMBL" id="MTB72251.1"/>
    </source>
</evidence>
<gene>
    <name evidence="15" type="ORF">GGG17_09765</name>
</gene>
<dbReference type="GO" id="GO:0046872">
    <property type="term" value="F:metal ion binding"/>
    <property type="evidence" value="ECO:0007669"/>
    <property type="project" value="UniProtKB-KW"/>
</dbReference>
<keyword evidence="13" id="KW-0325">Glycoprotein</keyword>
<proteinExistence type="predicted"/>
<evidence type="ECO:0000256" key="3">
    <source>
        <dbReference type="ARBA" id="ARBA00022676"/>
    </source>
</evidence>
<evidence type="ECO:0000256" key="4">
    <source>
        <dbReference type="ARBA" id="ARBA00022679"/>
    </source>
</evidence>
<evidence type="ECO:0000256" key="8">
    <source>
        <dbReference type="ARBA" id="ARBA00022968"/>
    </source>
</evidence>
<keyword evidence="8" id="KW-0735">Signal-anchor</keyword>
<keyword evidence="11" id="KW-0472">Membrane</keyword>
<keyword evidence="6" id="KW-0479">Metal-binding</keyword>
<evidence type="ECO:0000256" key="5">
    <source>
        <dbReference type="ARBA" id="ARBA00022692"/>
    </source>
</evidence>
<keyword evidence="7" id="KW-0256">Endoplasmic reticulum</keyword>
<dbReference type="GO" id="GO:0030158">
    <property type="term" value="F:protein xylosyltransferase activity"/>
    <property type="evidence" value="ECO:0007669"/>
    <property type="project" value="InterPro"/>
</dbReference>
<dbReference type="RefSeq" id="WP_154593506.1">
    <property type="nucleotide sequence ID" value="NZ_WLVL01000037.1"/>
</dbReference>
<keyword evidence="16" id="KW-1185">Reference proteome</keyword>
<dbReference type="PANTHER" id="PTHR46025:SF3">
    <property type="entry name" value="XYLOSYLTRANSFERASE OXT"/>
    <property type="match status" value="1"/>
</dbReference>
<evidence type="ECO:0000256" key="10">
    <source>
        <dbReference type="ARBA" id="ARBA00023034"/>
    </source>
</evidence>
<evidence type="ECO:0000256" key="2">
    <source>
        <dbReference type="ARBA" id="ARBA00004648"/>
    </source>
</evidence>
<evidence type="ECO:0000313" key="16">
    <source>
        <dbReference type="Proteomes" id="UP000431092"/>
    </source>
</evidence>
<dbReference type="Pfam" id="PF02485">
    <property type="entry name" value="Branch"/>
    <property type="match status" value="1"/>
</dbReference>
<dbReference type="PANTHER" id="PTHR46025">
    <property type="entry name" value="XYLOSYLTRANSFERASE OXT"/>
    <property type="match status" value="1"/>
</dbReference>
<keyword evidence="5" id="KW-0812">Transmembrane</keyword>
<evidence type="ECO:0000256" key="14">
    <source>
        <dbReference type="ARBA" id="ARBA00042865"/>
    </source>
</evidence>
<evidence type="ECO:0000256" key="11">
    <source>
        <dbReference type="ARBA" id="ARBA00023136"/>
    </source>
</evidence>
<sequence length="301" mass="33744">MTEPRFCYVVLCHTRADAVARLVRRIRQLSPDAAVLVRYSSAAALDRAMLEEAGATVLVSDIPTWWGDWSLVDAELECYAAALRLFDPDYVVLVSGQDYPIADLAAWERRVAQRGADAMLALHDPDPVTVDNTWRIVRGPALPRPLHRAAVAVAWRITLAARGRLYLNDSPKRADHRWWIGVPRRGERRLVRKASQWKVLSRHAVEVLLQHYRQDPQERAFFASCKVPDELYVASTLTAAGVDVAEAPTTFTHFPEDGSSPEWLTPQHVREAREAGPPFARKLHPDAGPEVLAALDEAARR</sequence>
<keyword evidence="10" id="KW-0333">Golgi apparatus</keyword>
<keyword evidence="3" id="KW-0328">Glycosyltransferase</keyword>
<evidence type="ECO:0000256" key="7">
    <source>
        <dbReference type="ARBA" id="ARBA00022824"/>
    </source>
</evidence>
<dbReference type="EMBL" id="WLVL01000037">
    <property type="protein sequence ID" value="MTB72251.1"/>
    <property type="molecule type" value="Genomic_DNA"/>
</dbReference>
<organism evidence="15 16">
    <name type="scientific">Arsenicicoccus cauae</name>
    <dbReference type="NCBI Taxonomy" id="2663847"/>
    <lineage>
        <taxon>Bacteria</taxon>
        <taxon>Bacillati</taxon>
        <taxon>Actinomycetota</taxon>
        <taxon>Actinomycetes</taxon>
        <taxon>Micrococcales</taxon>
        <taxon>Intrasporangiaceae</taxon>
        <taxon>Arsenicicoccus</taxon>
    </lineage>
</organism>
<dbReference type="InterPro" id="IPR003406">
    <property type="entry name" value="Glyco_trans_14"/>
</dbReference>
<dbReference type="GO" id="GO:0016020">
    <property type="term" value="C:membrane"/>
    <property type="evidence" value="ECO:0007669"/>
    <property type="project" value="InterPro"/>
</dbReference>
<comment type="caution">
    <text evidence="15">The sequence shown here is derived from an EMBL/GenBank/DDBJ whole genome shotgun (WGS) entry which is preliminary data.</text>
</comment>
<evidence type="ECO:0000256" key="1">
    <source>
        <dbReference type="ARBA" id="ARBA00004323"/>
    </source>
</evidence>
<name>A0A6I3IVB1_9MICO</name>
<dbReference type="Proteomes" id="UP000431092">
    <property type="component" value="Unassembled WGS sequence"/>
</dbReference>
<dbReference type="GO" id="GO:0015012">
    <property type="term" value="P:heparan sulfate proteoglycan biosynthetic process"/>
    <property type="evidence" value="ECO:0007669"/>
    <property type="project" value="TreeGrafter"/>
</dbReference>
<keyword evidence="12" id="KW-1015">Disulfide bond</keyword>
<keyword evidence="4" id="KW-0808">Transferase</keyword>